<feature type="region of interest" description="Disordered" evidence="1">
    <location>
        <begin position="28"/>
        <end position="56"/>
    </location>
</feature>
<evidence type="ECO:0000313" key="2">
    <source>
        <dbReference type="EMBL" id="KAH9837357.1"/>
    </source>
</evidence>
<protein>
    <submittedName>
        <fullName evidence="2">Eukaryotic mitochondrial regulator protein-domain-containing protein</fullName>
    </submittedName>
</protein>
<accession>A0ABQ8KIZ3</accession>
<dbReference type="EMBL" id="JADCUA010000009">
    <property type="protein sequence ID" value="KAH9837357.1"/>
    <property type="molecule type" value="Genomic_DNA"/>
</dbReference>
<evidence type="ECO:0000256" key="1">
    <source>
        <dbReference type="SAM" id="MobiDB-lite"/>
    </source>
</evidence>
<comment type="caution">
    <text evidence="2">The sequence shown here is derived from an EMBL/GenBank/DDBJ whole genome shotgun (WGS) entry which is preliminary data.</text>
</comment>
<dbReference type="Proteomes" id="UP000814176">
    <property type="component" value="Unassembled WGS sequence"/>
</dbReference>
<keyword evidence="3" id="KW-1185">Reference proteome</keyword>
<dbReference type="Pfam" id="PF12298">
    <property type="entry name" value="Bot1p"/>
    <property type="match status" value="1"/>
</dbReference>
<dbReference type="InterPro" id="IPR021036">
    <property type="entry name" value="Ribosomal_mS45"/>
</dbReference>
<evidence type="ECO:0000313" key="3">
    <source>
        <dbReference type="Proteomes" id="UP000814176"/>
    </source>
</evidence>
<organism evidence="2 3">
    <name type="scientific">Rhodofomes roseus</name>
    <dbReference type="NCBI Taxonomy" id="34475"/>
    <lineage>
        <taxon>Eukaryota</taxon>
        <taxon>Fungi</taxon>
        <taxon>Dikarya</taxon>
        <taxon>Basidiomycota</taxon>
        <taxon>Agaricomycotina</taxon>
        <taxon>Agaricomycetes</taxon>
        <taxon>Polyporales</taxon>
        <taxon>Rhodofomes</taxon>
    </lineage>
</organism>
<sequence>MLAHLRTAAPCRTPASWTVLSRSRGLASLSRASEEEDDDESTFMNARKKGDATDPSFPKWLASTGKFYRDPVRPRNWLGGKVPFPLNPSFKPPTPVSDRLRTQIYDEYMLNPEVYNVRALSERHGISIQRVDAILRLKGLEESWKKENKPLQTGFQVGMEEILGVTDNIKTVRGAAQGSQELGSDATQADAANPVGKARARDRYQRLFWEPVVEGQEPVVLRELERARMQARSRARAVADAKDAQVQVPHPKEEVHAVVERPGRPAIKFIDVGGAYVDVDERLERLKAAKHRSELKAKRRARAHGTQDDAKPTPEAVVAAH</sequence>
<dbReference type="GeneID" id="72004443"/>
<dbReference type="RefSeq" id="XP_047779526.1">
    <property type="nucleotide sequence ID" value="XM_047923711.1"/>
</dbReference>
<gene>
    <name evidence="2" type="ORF">C8Q71DRAFT_757838</name>
</gene>
<dbReference type="PANTHER" id="PTHR28158">
    <property type="entry name" value="37S RIBOSOMAL PROTEIN S35, MITOCHONDRIAL"/>
    <property type="match status" value="1"/>
</dbReference>
<proteinExistence type="predicted"/>
<name>A0ABQ8KIZ3_9APHY</name>
<dbReference type="PANTHER" id="PTHR28158:SF1">
    <property type="entry name" value="SMALL RIBOSOMAL SUBUNIT PROTEIN MS45"/>
    <property type="match status" value="1"/>
</dbReference>
<reference evidence="2 3" key="1">
    <citation type="journal article" date="2021" name="Environ. Microbiol.">
        <title>Gene family expansions and transcriptome signatures uncover fungal adaptations to wood decay.</title>
        <authorList>
            <person name="Hage H."/>
            <person name="Miyauchi S."/>
            <person name="Viragh M."/>
            <person name="Drula E."/>
            <person name="Min B."/>
            <person name="Chaduli D."/>
            <person name="Navarro D."/>
            <person name="Favel A."/>
            <person name="Norest M."/>
            <person name="Lesage-Meessen L."/>
            <person name="Balint B."/>
            <person name="Merenyi Z."/>
            <person name="de Eugenio L."/>
            <person name="Morin E."/>
            <person name="Martinez A.T."/>
            <person name="Baldrian P."/>
            <person name="Stursova M."/>
            <person name="Martinez M.J."/>
            <person name="Novotny C."/>
            <person name="Magnuson J.K."/>
            <person name="Spatafora J.W."/>
            <person name="Maurice S."/>
            <person name="Pangilinan J."/>
            <person name="Andreopoulos W."/>
            <person name="LaButti K."/>
            <person name="Hundley H."/>
            <person name="Na H."/>
            <person name="Kuo A."/>
            <person name="Barry K."/>
            <person name="Lipzen A."/>
            <person name="Henrissat B."/>
            <person name="Riley R."/>
            <person name="Ahrendt S."/>
            <person name="Nagy L.G."/>
            <person name="Grigoriev I.V."/>
            <person name="Martin F."/>
            <person name="Rosso M.N."/>
        </authorList>
    </citation>
    <scope>NUCLEOTIDE SEQUENCE [LARGE SCALE GENOMIC DNA]</scope>
    <source>
        <strain evidence="2 3">CIRM-BRFM 1785</strain>
    </source>
</reference>
<feature type="region of interest" description="Disordered" evidence="1">
    <location>
        <begin position="290"/>
        <end position="321"/>
    </location>
</feature>